<dbReference type="EMBL" id="JBHMEI010000027">
    <property type="protein sequence ID" value="MFB9205222.1"/>
    <property type="molecule type" value="Genomic_DNA"/>
</dbReference>
<dbReference type="Proteomes" id="UP001589647">
    <property type="component" value="Unassembled WGS sequence"/>
</dbReference>
<comment type="caution">
    <text evidence="1">The sequence shown here is derived from an EMBL/GenBank/DDBJ whole genome shotgun (WGS) entry which is preliminary data.</text>
</comment>
<reference evidence="1 2" key="1">
    <citation type="submission" date="2024-09" db="EMBL/GenBank/DDBJ databases">
        <authorList>
            <person name="Sun Q."/>
            <person name="Mori K."/>
        </authorList>
    </citation>
    <scope>NUCLEOTIDE SEQUENCE [LARGE SCALE GENOMIC DNA]</scope>
    <source>
        <strain evidence="1 2">CCM 3426</strain>
    </source>
</reference>
<evidence type="ECO:0000313" key="2">
    <source>
        <dbReference type="Proteomes" id="UP001589647"/>
    </source>
</evidence>
<evidence type="ECO:0000313" key="1">
    <source>
        <dbReference type="EMBL" id="MFB9205222.1"/>
    </source>
</evidence>
<sequence>MPSKEQVLRLLSQGLDYAEIARLLGVPPGRAYLIATGVPADGSDAVARRRGRPGLLAGRTQQLVNPREVGPVERGDVHAWMRERAWRDRRMRQAGA</sequence>
<gene>
    <name evidence="1" type="ORF">ACFFV7_28785</name>
</gene>
<proteinExistence type="predicted"/>
<keyword evidence="2" id="KW-1185">Reference proteome</keyword>
<evidence type="ECO:0008006" key="3">
    <source>
        <dbReference type="Google" id="ProtNLM"/>
    </source>
</evidence>
<accession>A0ABV5ILG2</accession>
<dbReference type="RefSeq" id="WP_189651989.1">
    <property type="nucleotide sequence ID" value="NZ_BMRC01000023.1"/>
</dbReference>
<protein>
    <recommendedName>
        <fullName evidence="3">Helix-turn-helix domain-containing protein</fullName>
    </recommendedName>
</protein>
<name>A0ABV5ILG2_9ACTN</name>
<organism evidence="1 2">
    <name type="scientific">Nonomuraea spiralis</name>
    <dbReference type="NCBI Taxonomy" id="46182"/>
    <lineage>
        <taxon>Bacteria</taxon>
        <taxon>Bacillati</taxon>
        <taxon>Actinomycetota</taxon>
        <taxon>Actinomycetes</taxon>
        <taxon>Streptosporangiales</taxon>
        <taxon>Streptosporangiaceae</taxon>
        <taxon>Nonomuraea</taxon>
    </lineage>
</organism>